<dbReference type="Proteomes" id="UP000663852">
    <property type="component" value="Unassembled WGS sequence"/>
</dbReference>
<proteinExistence type="predicted"/>
<evidence type="ECO:0000259" key="1">
    <source>
        <dbReference type="PROSITE" id="PS51186"/>
    </source>
</evidence>
<gene>
    <name evidence="2" type="ORF">EDS130_LOCUS42612</name>
    <name evidence="3" type="ORF">XAT740_LOCUS41223</name>
</gene>
<dbReference type="EMBL" id="CAJNOR010004791">
    <property type="protein sequence ID" value="CAF1527572.1"/>
    <property type="molecule type" value="Genomic_DNA"/>
</dbReference>
<dbReference type="SUPFAM" id="SSF55729">
    <property type="entry name" value="Acyl-CoA N-acyltransferases (Nat)"/>
    <property type="match status" value="1"/>
</dbReference>
<comment type="caution">
    <text evidence="2">The sequence shown here is derived from an EMBL/GenBank/DDBJ whole genome shotgun (WGS) entry which is preliminary data.</text>
</comment>
<keyword evidence="4" id="KW-1185">Reference proteome</keyword>
<dbReference type="GO" id="GO:0016747">
    <property type="term" value="F:acyltransferase activity, transferring groups other than amino-acyl groups"/>
    <property type="evidence" value="ECO:0007669"/>
    <property type="project" value="InterPro"/>
</dbReference>
<dbReference type="OrthoDB" id="630895at2759"/>
<name>A0A815T515_ADIRI</name>
<evidence type="ECO:0000313" key="4">
    <source>
        <dbReference type="Proteomes" id="UP000663828"/>
    </source>
</evidence>
<reference evidence="2" key="1">
    <citation type="submission" date="2021-02" db="EMBL/GenBank/DDBJ databases">
        <authorList>
            <person name="Nowell W R."/>
        </authorList>
    </citation>
    <scope>NUCLEOTIDE SEQUENCE</scope>
</reference>
<dbReference type="Pfam" id="PF13302">
    <property type="entry name" value="Acetyltransf_3"/>
    <property type="match status" value="1"/>
</dbReference>
<dbReference type="Proteomes" id="UP000663828">
    <property type="component" value="Unassembled WGS sequence"/>
</dbReference>
<evidence type="ECO:0000313" key="2">
    <source>
        <dbReference type="EMBL" id="CAF1500687.1"/>
    </source>
</evidence>
<dbReference type="PANTHER" id="PTHR43792">
    <property type="entry name" value="GNAT FAMILY, PUTATIVE (AFU_ORTHOLOGUE AFUA_3G00765)-RELATED-RELATED"/>
    <property type="match status" value="1"/>
</dbReference>
<protein>
    <recommendedName>
        <fullName evidence="1">N-acetyltransferase domain-containing protein</fullName>
    </recommendedName>
</protein>
<sequence length="174" mass="19363">MTLSIKISHSKFPSLSLSPLVLDDASEMFVHLNDEETIKYLIGPPYPITIEQIRAYISSRPLVNGQASTFAIRDQNRMIGEVSLVPKTAAGTYELGYYLARPYWCNGIATAAVKTFLNEIHVDKNTRIEAGYLADNIASEKILLKSGFTKIGYEQRAKNGLIYQGVKMVRTTVS</sequence>
<dbReference type="Gene3D" id="3.40.630.30">
    <property type="match status" value="1"/>
</dbReference>
<dbReference type="InterPro" id="IPR016181">
    <property type="entry name" value="Acyl_CoA_acyltransferase"/>
</dbReference>
<organism evidence="2 5">
    <name type="scientific">Adineta ricciae</name>
    <name type="common">Rotifer</name>
    <dbReference type="NCBI Taxonomy" id="249248"/>
    <lineage>
        <taxon>Eukaryota</taxon>
        <taxon>Metazoa</taxon>
        <taxon>Spiralia</taxon>
        <taxon>Gnathifera</taxon>
        <taxon>Rotifera</taxon>
        <taxon>Eurotatoria</taxon>
        <taxon>Bdelloidea</taxon>
        <taxon>Adinetida</taxon>
        <taxon>Adinetidae</taxon>
        <taxon>Adineta</taxon>
    </lineage>
</organism>
<dbReference type="InterPro" id="IPR051531">
    <property type="entry name" value="N-acetyltransferase"/>
</dbReference>
<dbReference type="EMBL" id="CAJNOJ010000633">
    <property type="protein sequence ID" value="CAF1500687.1"/>
    <property type="molecule type" value="Genomic_DNA"/>
</dbReference>
<accession>A0A815T515</accession>
<dbReference type="PROSITE" id="PS51186">
    <property type="entry name" value="GNAT"/>
    <property type="match status" value="1"/>
</dbReference>
<feature type="domain" description="N-acetyltransferase" evidence="1">
    <location>
        <begin position="20"/>
        <end position="173"/>
    </location>
</feature>
<dbReference type="PANTHER" id="PTHR43792:SF1">
    <property type="entry name" value="N-ACETYLTRANSFERASE DOMAIN-CONTAINING PROTEIN"/>
    <property type="match status" value="1"/>
</dbReference>
<dbReference type="AlphaFoldDB" id="A0A815T515"/>
<dbReference type="InterPro" id="IPR000182">
    <property type="entry name" value="GNAT_dom"/>
</dbReference>
<evidence type="ECO:0000313" key="5">
    <source>
        <dbReference type="Proteomes" id="UP000663852"/>
    </source>
</evidence>
<evidence type="ECO:0000313" key="3">
    <source>
        <dbReference type="EMBL" id="CAF1527572.1"/>
    </source>
</evidence>